<dbReference type="OrthoDB" id="3179827at2"/>
<accession>A0A2U0HYG9</accession>
<dbReference type="Gene3D" id="3.80.10.10">
    <property type="entry name" value="Ribonuclease Inhibitor"/>
    <property type="match status" value="1"/>
</dbReference>
<keyword evidence="1 2" id="KW-0732">Signal</keyword>
<evidence type="ECO:0000256" key="2">
    <source>
        <dbReference type="SAM" id="SignalP"/>
    </source>
</evidence>
<feature type="domain" description="Secretion system C-terminal sorting" evidence="3">
    <location>
        <begin position="215"/>
        <end position="279"/>
    </location>
</feature>
<dbReference type="InterPro" id="IPR026444">
    <property type="entry name" value="Secre_tail"/>
</dbReference>
<sequence length="281" mass="30802">MKQLYFLCCLLSFSFLNAQNVTIPDANFKNALVNTQCVDTDGDGNPDTDVDLNNDGEIQLTEAEAVLSLDVSFQNIVSLEGIASFSNLITLFCTDNDLIELDLSENISLENIGCWDNDEIVTLDFSANVNLVSLECDSNGSLEYLNIQNGNNENLTLMWADNSSNLQCIQVDDVTYANSQTCGDDPIVWCKEPYTVYSENCSLGVSNAELISFSVYPNPVTDTLKLSPGVAYQNIEIYSMQGQLLATAKSNVIDVSRLSSGFFFVSVTVDGKTITKKFIKA</sequence>
<dbReference type="Pfam" id="PF18962">
    <property type="entry name" value="Por_Secre_tail"/>
    <property type="match status" value="1"/>
</dbReference>
<evidence type="ECO:0000313" key="4">
    <source>
        <dbReference type="EMBL" id="PVW13921.1"/>
    </source>
</evidence>
<feature type="signal peptide" evidence="2">
    <location>
        <begin position="1"/>
        <end position="18"/>
    </location>
</feature>
<protein>
    <recommendedName>
        <fullName evidence="3">Secretion system C-terminal sorting domain-containing protein</fullName>
    </recommendedName>
</protein>
<reference evidence="4 5" key="1">
    <citation type="submission" date="2018-04" db="EMBL/GenBank/DDBJ databases">
        <title>Marixanthomonas spongiae HN-E44 sp. nov., isolated from a marine sponge.</title>
        <authorList>
            <person name="Luo L."/>
            <person name="Zhuang L."/>
        </authorList>
    </citation>
    <scope>NUCLEOTIDE SEQUENCE [LARGE SCALE GENOMIC DNA]</scope>
    <source>
        <strain evidence="4 5">HN-E44</strain>
    </source>
</reference>
<comment type="caution">
    <text evidence="4">The sequence shown here is derived from an EMBL/GenBank/DDBJ whole genome shotgun (WGS) entry which is preliminary data.</text>
</comment>
<organism evidence="4 5">
    <name type="scientific">Marixanthomonas spongiae</name>
    <dbReference type="NCBI Taxonomy" id="2174845"/>
    <lineage>
        <taxon>Bacteria</taxon>
        <taxon>Pseudomonadati</taxon>
        <taxon>Bacteroidota</taxon>
        <taxon>Flavobacteriia</taxon>
        <taxon>Flavobacteriales</taxon>
        <taxon>Flavobacteriaceae</taxon>
        <taxon>Marixanthomonas</taxon>
    </lineage>
</organism>
<keyword evidence="5" id="KW-1185">Reference proteome</keyword>
<feature type="chain" id="PRO_5015444645" description="Secretion system C-terminal sorting domain-containing protein" evidence="2">
    <location>
        <begin position="19"/>
        <end position="281"/>
    </location>
</feature>
<name>A0A2U0HYG9_9FLAO</name>
<dbReference type="InterPro" id="IPR032675">
    <property type="entry name" value="LRR_dom_sf"/>
</dbReference>
<evidence type="ECO:0000256" key="1">
    <source>
        <dbReference type="ARBA" id="ARBA00022729"/>
    </source>
</evidence>
<dbReference type="EMBL" id="QEHR01000007">
    <property type="protein sequence ID" value="PVW13921.1"/>
    <property type="molecule type" value="Genomic_DNA"/>
</dbReference>
<gene>
    <name evidence="4" type="ORF">DDV96_12285</name>
</gene>
<proteinExistence type="predicted"/>
<dbReference type="NCBIfam" id="TIGR04183">
    <property type="entry name" value="Por_Secre_tail"/>
    <property type="match status" value="1"/>
</dbReference>
<dbReference type="AlphaFoldDB" id="A0A2U0HYG9"/>
<dbReference type="RefSeq" id="WP_116695053.1">
    <property type="nucleotide sequence ID" value="NZ_QEHR01000007.1"/>
</dbReference>
<evidence type="ECO:0000259" key="3">
    <source>
        <dbReference type="Pfam" id="PF18962"/>
    </source>
</evidence>
<evidence type="ECO:0000313" key="5">
    <source>
        <dbReference type="Proteomes" id="UP000245962"/>
    </source>
</evidence>
<dbReference type="Proteomes" id="UP000245962">
    <property type="component" value="Unassembled WGS sequence"/>
</dbReference>
<dbReference type="SUPFAM" id="SSF52058">
    <property type="entry name" value="L domain-like"/>
    <property type="match status" value="1"/>
</dbReference>